<accession>A0A674IKE0</accession>
<protein>
    <submittedName>
        <fullName evidence="1">Uncharacterized protein</fullName>
    </submittedName>
</protein>
<dbReference type="Ensembl" id="ENSTMTT00000008520.1">
    <property type="protein sequence ID" value="ENSTMTP00000008242.1"/>
    <property type="gene ID" value="ENSTMTG00000006003.1"/>
</dbReference>
<keyword evidence="2" id="KW-1185">Reference proteome</keyword>
<reference evidence="1" key="1">
    <citation type="submission" date="2025-08" db="UniProtKB">
        <authorList>
            <consortium name="Ensembl"/>
        </authorList>
    </citation>
    <scope>IDENTIFICATION</scope>
</reference>
<proteinExistence type="predicted"/>
<dbReference type="AlphaFoldDB" id="A0A674IKE0"/>
<dbReference type="InParanoid" id="A0A674IKE0"/>
<evidence type="ECO:0000313" key="1">
    <source>
        <dbReference type="Ensembl" id="ENSTMTP00000008242.1"/>
    </source>
</evidence>
<organism evidence="1 2">
    <name type="scientific">Terrapene triunguis</name>
    <name type="common">Three-toed box turtle</name>
    <dbReference type="NCBI Taxonomy" id="2587831"/>
    <lineage>
        <taxon>Eukaryota</taxon>
        <taxon>Metazoa</taxon>
        <taxon>Chordata</taxon>
        <taxon>Craniata</taxon>
        <taxon>Vertebrata</taxon>
        <taxon>Euteleostomi</taxon>
        <taxon>Archelosauria</taxon>
        <taxon>Testudinata</taxon>
        <taxon>Testudines</taxon>
        <taxon>Cryptodira</taxon>
        <taxon>Durocryptodira</taxon>
        <taxon>Testudinoidea</taxon>
        <taxon>Emydidae</taxon>
        <taxon>Terrapene</taxon>
    </lineage>
</organism>
<dbReference type="Proteomes" id="UP000472274">
    <property type="component" value="Unplaced"/>
</dbReference>
<reference evidence="1" key="2">
    <citation type="submission" date="2025-09" db="UniProtKB">
        <authorList>
            <consortium name="Ensembl"/>
        </authorList>
    </citation>
    <scope>IDENTIFICATION</scope>
</reference>
<evidence type="ECO:0000313" key="2">
    <source>
        <dbReference type="Proteomes" id="UP000472274"/>
    </source>
</evidence>
<name>A0A674IKE0_9SAUR</name>
<sequence>MAALEDSTQRLPNRGVVSGGKGSSAFLEIVELNMGGQAGVCDTVCMVVLVQDLLLWHMFSLQQLGELCQTVSAASFSITKAHQRVLVDFLYIGSNTAITRVAEHFPRVRGSLRYPEPRPWRLLKIRP</sequence>